<dbReference type="AlphaFoldDB" id="A0AAW1CU02"/>
<reference evidence="9 10" key="1">
    <citation type="submission" date="2022-12" db="EMBL/GenBank/DDBJ databases">
        <title>Chromosome-level genome assembly of true bugs.</title>
        <authorList>
            <person name="Ma L."/>
            <person name="Li H."/>
        </authorList>
    </citation>
    <scope>NUCLEOTIDE SEQUENCE [LARGE SCALE GENOMIC DNA]</scope>
    <source>
        <strain evidence="9">Lab_2022b</strain>
    </source>
</reference>
<evidence type="ECO:0000256" key="7">
    <source>
        <dbReference type="PIRSR" id="PIRSR604254-1"/>
    </source>
</evidence>
<comment type="subcellular location">
    <subcellularLocation>
        <location evidence="1">Cell membrane</location>
        <topology evidence="1">Multi-pass membrane protein</topology>
    </subcellularLocation>
</comment>
<evidence type="ECO:0000256" key="6">
    <source>
        <dbReference type="ARBA" id="ARBA00023136"/>
    </source>
</evidence>
<dbReference type="EMBL" id="JAPXFL010000011">
    <property type="protein sequence ID" value="KAK9500022.1"/>
    <property type="molecule type" value="Genomic_DNA"/>
</dbReference>
<dbReference type="PANTHER" id="PTHR20855">
    <property type="entry name" value="ADIPOR/PROGESTIN RECEPTOR-RELATED"/>
    <property type="match status" value="1"/>
</dbReference>
<feature type="binding site" evidence="7">
    <location>
        <position position="96"/>
    </location>
    <ligand>
        <name>Zn(2+)</name>
        <dbReference type="ChEBI" id="CHEBI:29105"/>
    </ligand>
</feature>
<feature type="transmembrane region" description="Helical" evidence="8">
    <location>
        <begin position="117"/>
        <end position="133"/>
    </location>
</feature>
<dbReference type="GO" id="GO:0140911">
    <property type="term" value="F:pore-forming activity"/>
    <property type="evidence" value="ECO:0007669"/>
    <property type="project" value="InterPro"/>
</dbReference>
<feature type="transmembrane region" description="Helical" evidence="8">
    <location>
        <begin position="145"/>
        <end position="162"/>
    </location>
</feature>
<dbReference type="Proteomes" id="UP001461498">
    <property type="component" value="Unassembled WGS sequence"/>
</dbReference>
<dbReference type="GO" id="GO:0005886">
    <property type="term" value="C:plasma membrane"/>
    <property type="evidence" value="ECO:0007669"/>
    <property type="project" value="UniProtKB-SubCell"/>
</dbReference>
<accession>A0AAW1CU02</accession>
<evidence type="ECO:0000256" key="3">
    <source>
        <dbReference type="ARBA" id="ARBA00022475"/>
    </source>
</evidence>
<dbReference type="Pfam" id="PF03006">
    <property type="entry name" value="HlyIII"/>
    <property type="match status" value="1"/>
</dbReference>
<feature type="binding site" evidence="7">
    <location>
        <position position="223"/>
    </location>
    <ligand>
        <name>Zn(2+)</name>
        <dbReference type="ChEBI" id="CHEBI:29105"/>
    </ligand>
</feature>
<comment type="similarity">
    <text evidence="2">Belongs to the ADIPOR family.</text>
</comment>
<dbReference type="InterPro" id="IPR005744">
    <property type="entry name" value="Hy-lIII"/>
</dbReference>
<dbReference type="NCBIfam" id="TIGR01065">
    <property type="entry name" value="hlyIII"/>
    <property type="match status" value="1"/>
</dbReference>
<keyword evidence="7" id="KW-0479">Metal-binding</keyword>
<dbReference type="PANTHER" id="PTHR20855:SF3">
    <property type="entry name" value="LD03007P"/>
    <property type="match status" value="1"/>
</dbReference>
<organism evidence="9 10">
    <name type="scientific">Rhynocoris fuscipes</name>
    <dbReference type="NCBI Taxonomy" id="488301"/>
    <lineage>
        <taxon>Eukaryota</taxon>
        <taxon>Metazoa</taxon>
        <taxon>Ecdysozoa</taxon>
        <taxon>Arthropoda</taxon>
        <taxon>Hexapoda</taxon>
        <taxon>Insecta</taxon>
        <taxon>Pterygota</taxon>
        <taxon>Neoptera</taxon>
        <taxon>Paraneoptera</taxon>
        <taxon>Hemiptera</taxon>
        <taxon>Heteroptera</taxon>
        <taxon>Panheteroptera</taxon>
        <taxon>Cimicomorpha</taxon>
        <taxon>Reduviidae</taxon>
        <taxon>Harpactorinae</taxon>
        <taxon>Harpactorini</taxon>
        <taxon>Rhynocoris</taxon>
    </lineage>
</organism>
<evidence type="ECO:0000313" key="10">
    <source>
        <dbReference type="Proteomes" id="UP001461498"/>
    </source>
</evidence>
<keyword evidence="5 8" id="KW-1133">Transmembrane helix</keyword>
<evidence type="ECO:0000313" key="9">
    <source>
        <dbReference type="EMBL" id="KAK9500022.1"/>
    </source>
</evidence>
<protein>
    <submittedName>
        <fullName evidence="9">Uncharacterized protein</fullName>
    </submittedName>
</protein>
<evidence type="ECO:0000256" key="1">
    <source>
        <dbReference type="ARBA" id="ARBA00004651"/>
    </source>
</evidence>
<keyword evidence="6 8" id="KW-0472">Membrane</keyword>
<keyword evidence="7" id="KW-0862">Zinc</keyword>
<evidence type="ECO:0000256" key="2">
    <source>
        <dbReference type="ARBA" id="ARBA00007018"/>
    </source>
</evidence>
<evidence type="ECO:0000256" key="5">
    <source>
        <dbReference type="ARBA" id="ARBA00022989"/>
    </source>
</evidence>
<name>A0AAW1CU02_9HEMI</name>
<feature type="transmembrane region" description="Helical" evidence="8">
    <location>
        <begin position="174"/>
        <end position="192"/>
    </location>
</feature>
<evidence type="ECO:0000256" key="8">
    <source>
        <dbReference type="SAM" id="Phobius"/>
    </source>
</evidence>
<comment type="caution">
    <text evidence="9">The sequence shown here is derived from an EMBL/GenBank/DDBJ whole genome shotgun (WGS) entry which is preliminary data.</text>
</comment>
<keyword evidence="10" id="KW-1185">Reference proteome</keyword>
<evidence type="ECO:0000256" key="4">
    <source>
        <dbReference type="ARBA" id="ARBA00022692"/>
    </source>
</evidence>
<dbReference type="InterPro" id="IPR004254">
    <property type="entry name" value="AdipoR/HlyIII-related"/>
</dbReference>
<sequence length="247" mass="28495">MALWKSFSLLNPIRSYCFKYLSSIQWKNERASSDRAYVPTNVEHIANMITHGIWVLPSAYGGFHLISRSQNWSQFWAAFVYGISLNLCFTVSTIFHSVFYCGRNRPLKEMLHRSDRAMIYVFIAASYFPWLVLQPPPPDTWPSHLWWLIWVLAFLGIAYQQVFHERYKSLETFFYILIGVGPSIAVLHYKAIGPGEEQLKLGGLLYILGVIFFKSDGTIPCAHAIWHLFVAGAAFTHYFAILNHLYS</sequence>
<dbReference type="GO" id="GO:0046872">
    <property type="term" value="F:metal ion binding"/>
    <property type="evidence" value="ECO:0007669"/>
    <property type="project" value="UniProtKB-KW"/>
</dbReference>
<feature type="binding site" evidence="7">
    <location>
        <position position="227"/>
    </location>
    <ligand>
        <name>Zn(2+)</name>
        <dbReference type="ChEBI" id="CHEBI:29105"/>
    </ligand>
</feature>
<keyword evidence="4 8" id="KW-0812">Transmembrane</keyword>
<feature type="transmembrane region" description="Helical" evidence="8">
    <location>
        <begin position="225"/>
        <end position="246"/>
    </location>
</feature>
<proteinExistence type="inferred from homology"/>
<gene>
    <name evidence="9" type="ORF">O3M35_002933</name>
</gene>
<keyword evidence="3" id="KW-1003">Cell membrane</keyword>
<feature type="transmembrane region" description="Helical" evidence="8">
    <location>
        <begin position="75"/>
        <end position="96"/>
    </location>
</feature>